<dbReference type="AlphaFoldDB" id="A0A832A536"/>
<dbReference type="EMBL" id="DSTK01000037">
    <property type="protein sequence ID" value="HFK98186.1"/>
    <property type="molecule type" value="Genomic_DNA"/>
</dbReference>
<name>A0A832A536_9BACT</name>
<organism evidence="1">
    <name type="scientific">Desulfacinum infernum</name>
    <dbReference type="NCBI Taxonomy" id="35837"/>
    <lineage>
        <taxon>Bacteria</taxon>
        <taxon>Pseudomonadati</taxon>
        <taxon>Thermodesulfobacteriota</taxon>
        <taxon>Syntrophobacteria</taxon>
        <taxon>Syntrophobacterales</taxon>
        <taxon>Syntrophobacteraceae</taxon>
        <taxon>Desulfacinum</taxon>
    </lineage>
</organism>
<protein>
    <submittedName>
        <fullName evidence="1">Uncharacterized protein</fullName>
    </submittedName>
</protein>
<accession>A0A832A536</accession>
<proteinExistence type="predicted"/>
<sequence>MVQPQAGVAVSWVEPELGKAFDLYWSSFAKGDMEACYAMEAPHFRFLVDRERYGNYMRIVTSGTIKSVEILTPVLRTPFFVEVPIWVLKMSSSGESMRIGVRDRWVKVNGQWHHLVRDPLVFPDV</sequence>
<reference evidence="1" key="1">
    <citation type="journal article" date="2020" name="mSystems">
        <title>Genome- and Community-Level Interaction Insights into Carbon Utilization and Element Cycling Functions of Hydrothermarchaeota in Hydrothermal Sediment.</title>
        <authorList>
            <person name="Zhou Z."/>
            <person name="Liu Y."/>
            <person name="Xu W."/>
            <person name="Pan J."/>
            <person name="Luo Z.H."/>
            <person name="Li M."/>
        </authorList>
    </citation>
    <scope>NUCLEOTIDE SEQUENCE [LARGE SCALE GENOMIC DNA]</scope>
    <source>
        <strain evidence="1">SpSt-456</strain>
    </source>
</reference>
<gene>
    <name evidence="1" type="ORF">ENS06_12810</name>
</gene>
<comment type="caution">
    <text evidence="1">The sequence shown here is derived from an EMBL/GenBank/DDBJ whole genome shotgun (WGS) entry which is preliminary data.</text>
</comment>
<evidence type="ECO:0000313" key="1">
    <source>
        <dbReference type="EMBL" id="HFK98186.1"/>
    </source>
</evidence>